<keyword evidence="6" id="KW-1133">Transmembrane helix</keyword>
<name>A0A0D0TNL5_CRYGA</name>
<dbReference type="GO" id="GO:0015910">
    <property type="term" value="P:long-chain fatty acid import into peroxisome"/>
    <property type="evidence" value="ECO:0007669"/>
    <property type="project" value="TreeGrafter"/>
</dbReference>
<keyword evidence="3" id="KW-0812">Transmembrane</keyword>
<organism evidence="10">
    <name type="scientific">Cryptococcus bacillisporus CA1280</name>
    <dbReference type="NCBI Taxonomy" id="1296109"/>
    <lineage>
        <taxon>Eukaryota</taxon>
        <taxon>Fungi</taxon>
        <taxon>Dikarya</taxon>
        <taxon>Basidiomycota</taxon>
        <taxon>Agaricomycotina</taxon>
        <taxon>Tremellomycetes</taxon>
        <taxon>Tremellales</taxon>
        <taxon>Cryptococcaceae</taxon>
        <taxon>Cryptococcus</taxon>
        <taxon>Cryptococcus gattii species complex</taxon>
    </lineage>
</organism>
<dbReference type="GO" id="GO:0005524">
    <property type="term" value="F:ATP binding"/>
    <property type="evidence" value="ECO:0007669"/>
    <property type="project" value="UniProtKB-KW"/>
</dbReference>
<dbReference type="PROSITE" id="PS50893">
    <property type="entry name" value="ABC_TRANSPORTER_2"/>
    <property type="match status" value="1"/>
</dbReference>
<evidence type="ECO:0000313" key="10">
    <source>
        <dbReference type="EMBL" id="KIR48332.1"/>
    </source>
</evidence>
<dbReference type="GO" id="GO:0042760">
    <property type="term" value="P:very long-chain fatty acid catabolic process"/>
    <property type="evidence" value="ECO:0007669"/>
    <property type="project" value="TreeGrafter"/>
</dbReference>
<evidence type="ECO:0000259" key="9">
    <source>
        <dbReference type="PROSITE" id="PS50893"/>
    </source>
</evidence>
<dbReference type="PANTHER" id="PTHR11384">
    <property type="entry name" value="ATP-BINDING CASSETTE, SUB-FAMILY D MEMBER"/>
    <property type="match status" value="1"/>
</dbReference>
<dbReference type="InterPro" id="IPR017871">
    <property type="entry name" value="ABC_transporter-like_CS"/>
</dbReference>
<feature type="domain" description="ABC transporter" evidence="9">
    <location>
        <begin position="558"/>
        <end position="792"/>
    </location>
</feature>
<dbReference type="GO" id="GO:0005324">
    <property type="term" value="F:long-chain fatty acid transmembrane transporter activity"/>
    <property type="evidence" value="ECO:0007669"/>
    <property type="project" value="TreeGrafter"/>
</dbReference>
<keyword evidence="7" id="KW-0472">Membrane</keyword>
<dbReference type="GO" id="GO:0007031">
    <property type="term" value="P:peroxisome organization"/>
    <property type="evidence" value="ECO:0007669"/>
    <property type="project" value="TreeGrafter"/>
</dbReference>
<dbReference type="Pfam" id="PF06472">
    <property type="entry name" value="ABC_membrane_2"/>
    <property type="match status" value="2"/>
</dbReference>
<dbReference type="GO" id="GO:0140359">
    <property type="term" value="F:ABC-type transporter activity"/>
    <property type="evidence" value="ECO:0007669"/>
    <property type="project" value="InterPro"/>
</dbReference>
<dbReference type="GO" id="GO:0006635">
    <property type="term" value="P:fatty acid beta-oxidation"/>
    <property type="evidence" value="ECO:0007669"/>
    <property type="project" value="TreeGrafter"/>
</dbReference>
<evidence type="ECO:0000256" key="4">
    <source>
        <dbReference type="ARBA" id="ARBA00022741"/>
    </source>
</evidence>
<dbReference type="SUPFAM" id="SSF52540">
    <property type="entry name" value="P-loop containing nucleoside triphosphate hydrolases"/>
    <property type="match status" value="1"/>
</dbReference>
<evidence type="ECO:0000256" key="1">
    <source>
        <dbReference type="ARBA" id="ARBA00008575"/>
    </source>
</evidence>
<protein>
    <submittedName>
        <fullName evidence="10">ATP-binding cassette, subfamily D (ALD), peroxisomal long-chain fatty acid import protein</fullName>
    </submittedName>
</protein>
<dbReference type="AlphaFoldDB" id="A0A0D0TNL5"/>
<dbReference type="GO" id="GO:0005778">
    <property type="term" value="C:peroxisomal membrane"/>
    <property type="evidence" value="ECO:0007669"/>
    <property type="project" value="TreeGrafter"/>
</dbReference>
<accession>A0A0D0TNL5</accession>
<sequence>MSSVLPLSAMRSPLDLSSKPRQMIILSIILAALLSRSTVVATPHAAVKEWYSERTRIRNERKRREAETPLNTPALEKKLGDLYIRDPSSDSRTLLVPHMGKISKVRITPTSPELYKQHLPLFPRMTGSEKLGVNKEFWRMLKAVLKVTFPSKRGKEVFLLLLHSFFLVSRTILSVMVARLDGKIVRDLVSANAAGFLRGLGWWFILAVPSTYTNAMSELCCNVNVLTPFEIRYLERKLALAFRTNLTRYIHDLYLNYNLNYYKFGSGRVGHTAMEEKGEKKRAEFGHSSEAAAGTADQFITTDVARFCDSLAALYGNLGKPALDLLIFTSQLSSSLGPLGTIGLFANYGLTAYILRKATPAFGRMAATTARLEGNYRAGLSRVGRDAEEIAFYNGGKRERGILEGMYRKLKEHVQAVNKARIPYGMIEDFVIKYLWSAAGYGLMSIPIFFPVAKTALGSMNQRVNHEVAERTEGYMSNRRLLLSLADAGGRLMYSGKDLAELSGYTSRVYSLISTLHSLDNGIYPKHPRPSSLSPNDAFYDMANIQGQVSIGPNHVLLRGVPIVAPPEGSGAERGGEELLKSLDLRVEKGDHTLITGPNGAGKTSVARIIAQLWPVWKGLLERPRHGEGGIFFLPQRPYLSIGSLRDQVIYPHTYAEMKSRGRTDTELMTILEAVHLEYLPGREGGWETRKEWKDVLSGGEKQRMGMARLFYHRPQFAVLDECTSAVSSDVEGLMYEHAKALGITLVTISHRPSLLKYHNRHLRLGDPSLSRVPSSLSRAQSMYSLAAFQAPPQFDAPHHKLPTTPLASQGWQLTTLSSSSAEEKLELDKEIEALEMTLNEEVEKWENRLQEINKELKSGESYVEESEQA</sequence>
<evidence type="ECO:0000256" key="2">
    <source>
        <dbReference type="ARBA" id="ARBA00022448"/>
    </source>
</evidence>
<keyword evidence="8" id="KW-0175">Coiled coil</keyword>
<gene>
    <name evidence="10" type="ORF">I312_02176</name>
</gene>
<dbReference type="InterPro" id="IPR003593">
    <property type="entry name" value="AAA+_ATPase"/>
</dbReference>
<evidence type="ECO:0000256" key="7">
    <source>
        <dbReference type="ARBA" id="ARBA00023136"/>
    </source>
</evidence>
<reference evidence="10" key="1">
    <citation type="submission" date="2015-01" db="EMBL/GenBank/DDBJ databases">
        <title>The Genome Sequence of Cryptococcus gattii CA1280.</title>
        <authorList>
            <consortium name="The Broad Institute Genomics Platform"/>
            <person name="Cuomo C."/>
            <person name="Litvintseva A."/>
            <person name="Chen Y."/>
            <person name="Heitman J."/>
            <person name="Sun S."/>
            <person name="Springer D."/>
            <person name="Dromer F."/>
            <person name="Young S."/>
            <person name="Zeng Q."/>
            <person name="Gargeya S."/>
            <person name="Abouelleil A."/>
            <person name="Alvarado L."/>
            <person name="Chapman S.B."/>
            <person name="Gainer-Dewar J."/>
            <person name="Goldberg J."/>
            <person name="Griggs A."/>
            <person name="Gujja S."/>
            <person name="Hansen M."/>
            <person name="Howarth C."/>
            <person name="Imamovic A."/>
            <person name="Larimer J."/>
            <person name="Murphy C."/>
            <person name="Naylor J."/>
            <person name="Pearson M."/>
            <person name="Priest M."/>
            <person name="Roberts A."/>
            <person name="Saif S."/>
            <person name="Shea T."/>
            <person name="Sykes S."/>
            <person name="Wortman J."/>
            <person name="Nusbaum C."/>
            <person name="Birren B."/>
        </authorList>
    </citation>
    <scope>NUCLEOTIDE SEQUENCE [LARGE SCALE GENOMIC DNA]</scope>
    <source>
        <strain evidence="10">CA1280</strain>
    </source>
</reference>
<dbReference type="Pfam" id="PF00005">
    <property type="entry name" value="ABC_tran"/>
    <property type="match status" value="1"/>
</dbReference>
<evidence type="ECO:0000256" key="5">
    <source>
        <dbReference type="ARBA" id="ARBA00022840"/>
    </source>
</evidence>
<comment type="similarity">
    <text evidence="1">Belongs to the ABC transporter superfamily. ABCD family. Peroxisomal fatty acyl CoA transporter (TC 3.A.1.203) subfamily.</text>
</comment>
<dbReference type="EMBL" id="KN847977">
    <property type="protein sequence ID" value="KIR48332.1"/>
    <property type="molecule type" value="Genomic_DNA"/>
</dbReference>
<feature type="coiled-coil region" evidence="8">
    <location>
        <begin position="825"/>
        <end position="870"/>
    </location>
</feature>
<dbReference type="OrthoDB" id="422637at2759"/>
<dbReference type="HOGENOM" id="CLU_007587_1_1_1"/>
<dbReference type="SMART" id="SM00382">
    <property type="entry name" value="AAA"/>
    <property type="match status" value="1"/>
</dbReference>
<dbReference type="InterPro" id="IPR003439">
    <property type="entry name" value="ABC_transporter-like_ATP-bd"/>
</dbReference>
<proteinExistence type="inferred from homology"/>
<dbReference type="InterPro" id="IPR050835">
    <property type="entry name" value="ABC_transporter_sub-D"/>
</dbReference>
<keyword evidence="5 10" id="KW-0067">ATP-binding</keyword>
<dbReference type="CDD" id="cd03223">
    <property type="entry name" value="ABCD_peroxisomal_ALDP"/>
    <property type="match status" value="1"/>
</dbReference>
<evidence type="ECO:0000256" key="6">
    <source>
        <dbReference type="ARBA" id="ARBA00022989"/>
    </source>
</evidence>
<dbReference type="InterPro" id="IPR011527">
    <property type="entry name" value="ABC1_TM_dom"/>
</dbReference>
<dbReference type="Gene3D" id="3.40.50.300">
    <property type="entry name" value="P-loop containing nucleotide triphosphate hydrolases"/>
    <property type="match status" value="1"/>
</dbReference>
<evidence type="ECO:0000256" key="8">
    <source>
        <dbReference type="SAM" id="Coils"/>
    </source>
</evidence>
<dbReference type="GO" id="GO:0016887">
    <property type="term" value="F:ATP hydrolysis activity"/>
    <property type="evidence" value="ECO:0007669"/>
    <property type="project" value="InterPro"/>
</dbReference>
<keyword evidence="4" id="KW-0547">Nucleotide-binding</keyword>
<keyword evidence="2" id="KW-0813">Transport</keyword>
<dbReference type="InterPro" id="IPR027417">
    <property type="entry name" value="P-loop_NTPase"/>
</dbReference>
<dbReference type="PROSITE" id="PS00211">
    <property type="entry name" value="ABC_TRANSPORTER_1"/>
    <property type="match status" value="1"/>
</dbReference>
<evidence type="ECO:0000256" key="3">
    <source>
        <dbReference type="ARBA" id="ARBA00022692"/>
    </source>
</evidence>
<dbReference type="PANTHER" id="PTHR11384:SF67">
    <property type="entry name" value="ATP-BINDING CASSETTE SUB-FAMILY D MEMBER 1"/>
    <property type="match status" value="1"/>
</dbReference>